<accession>A0A975NH91</accession>
<dbReference type="InterPro" id="IPR019223">
    <property type="entry name" value="DUF2147"/>
</dbReference>
<dbReference type="EMBL" id="CP076134">
    <property type="protein sequence ID" value="QWG14424.1"/>
    <property type="molecule type" value="Genomic_DNA"/>
</dbReference>
<evidence type="ECO:0000256" key="2">
    <source>
        <dbReference type="SAM" id="SignalP"/>
    </source>
</evidence>
<name>A0A975NH91_9BRAD</name>
<evidence type="ECO:0000259" key="3">
    <source>
        <dbReference type="Pfam" id="PF09917"/>
    </source>
</evidence>
<dbReference type="PANTHER" id="PTHR36919">
    <property type="entry name" value="BLR1215 PROTEIN"/>
    <property type="match status" value="1"/>
</dbReference>
<organism evidence="4 5">
    <name type="scientific">Bradyrhizobium sediminis</name>
    <dbReference type="NCBI Taxonomy" id="2840469"/>
    <lineage>
        <taxon>Bacteria</taxon>
        <taxon>Pseudomonadati</taxon>
        <taxon>Pseudomonadota</taxon>
        <taxon>Alphaproteobacteria</taxon>
        <taxon>Hyphomicrobiales</taxon>
        <taxon>Nitrobacteraceae</taxon>
        <taxon>Bradyrhizobium</taxon>
    </lineage>
</organism>
<feature type="chain" id="PRO_5037632801" evidence="2">
    <location>
        <begin position="20"/>
        <end position="261"/>
    </location>
</feature>
<dbReference type="RefSeq" id="WP_215623044.1">
    <property type="nucleotide sequence ID" value="NZ_CP076134.1"/>
</dbReference>
<sequence length="261" mass="26293">MKKFYVLAALLMATSSAHAGNSISFQIEGHRIRIEAPRNCDSLSCIQISAPSLSGSSFGGFKGFKSKSSNDDDVVAEPAPKAAPAPAPAVQATAPQPAAPVTSPAPVASTAPTSSTAAAAPTTIAAASPAPSVGFDTPAPAAAPATAAQPAPAAAAPAPVAAAPVPAPTTPLGVWATEENKGNVRIEQCGQNLCGYAVKTGERILINMKPSASKWTGRIHDPDSGRNYDSTIAMKGTNALRVQGCAFGGMFCGGQTWKRVS</sequence>
<dbReference type="Gene3D" id="2.40.128.520">
    <property type="match status" value="1"/>
</dbReference>
<evidence type="ECO:0000313" key="4">
    <source>
        <dbReference type="EMBL" id="QWG14424.1"/>
    </source>
</evidence>
<feature type="signal peptide" evidence="2">
    <location>
        <begin position="1"/>
        <end position="19"/>
    </location>
</feature>
<feature type="domain" description="DUF2147" evidence="3">
    <location>
        <begin position="201"/>
        <end position="259"/>
    </location>
</feature>
<protein>
    <submittedName>
        <fullName evidence="4">DUF2147 domain-containing protein</fullName>
    </submittedName>
</protein>
<evidence type="ECO:0000313" key="5">
    <source>
        <dbReference type="Proteomes" id="UP000680839"/>
    </source>
</evidence>
<gene>
    <name evidence="4" type="ORF">KMZ29_07065</name>
</gene>
<proteinExistence type="predicted"/>
<dbReference type="AlphaFoldDB" id="A0A975NH91"/>
<dbReference type="PANTHER" id="PTHR36919:SF2">
    <property type="entry name" value="BLL6627 PROTEIN"/>
    <property type="match status" value="1"/>
</dbReference>
<feature type="compositionally biased region" description="Low complexity" evidence="1">
    <location>
        <begin position="88"/>
        <end position="114"/>
    </location>
</feature>
<evidence type="ECO:0000256" key="1">
    <source>
        <dbReference type="SAM" id="MobiDB-lite"/>
    </source>
</evidence>
<dbReference type="Proteomes" id="UP000680839">
    <property type="component" value="Chromosome"/>
</dbReference>
<keyword evidence="2" id="KW-0732">Signal</keyword>
<dbReference type="Pfam" id="PF09917">
    <property type="entry name" value="DUF2147"/>
    <property type="match status" value="1"/>
</dbReference>
<feature type="region of interest" description="Disordered" evidence="1">
    <location>
        <begin position="67"/>
        <end position="114"/>
    </location>
</feature>
<reference evidence="4" key="1">
    <citation type="submission" date="2021-06" db="EMBL/GenBank/DDBJ databases">
        <title>Bradyrhizobium sp. S2-20-1 Genome sequencing.</title>
        <authorList>
            <person name="Jin L."/>
        </authorList>
    </citation>
    <scope>NUCLEOTIDE SEQUENCE</scope>
    <source>
        <strain evidence="4">S2-20-1</strain>
    </source>
</reference>